<dbReference type="CDD" id="cd02511">
    <property type="entry name" value="Beta4Glucosyltransferase"/>
    <property type="match status" value="1"/>
</dbReference>
<evidence type="ECO:0000256" key="1">
    <source>
        <dbReference type="ARBA" id="ARBA00038494"/>
    </source>
</evidence>
<name>A0A5C6C0F3_9BACT</name>
<dbReference type="SUPFAM" id="SSF53448">
    <property type="entry name" value="Nucleotide-diphospho-sugar transferases"/>
    <property type="match status" value="1"/>
</dbReference>
<evidence type="ECO:0000259" key="2">
    <source>
        <dbReference type="Pfam" id="PF00535"/>
    </source>
</evidence>
<dbReference type="InterPro" id="IPR001173">
    <property type="entry name" value="Glyco_trans_2-like"/>
</dbReference>
<dbReference type="PANTHER" id="PTHR43630">
    <property type="entry name" value="POLY-BETA-1,6-N-ACETYL-D-GLUCOSAMINE SYNTHASE"/>
    <property type="match status" value="1"/>
</dbReference>
<dbReference type="Gene3D" id="3.90.550.10">
    <property type="entry name" value="Spore Coat Polysaccharide Biosynthesis Protein SpsA, Chain A"/>
    <property type="match status" value="1"/>
</dbReference>
<dbReference type="OrthoDB" id="9815923at2"/>
<accession>A0A5C6C0F3</accession>
<dbReference type="PANTHER" id="PTHR43630:SF2">
    <property type="entry name" value="GLYCOSYLTRANSFERASE"/>
    <property type="match status" value="1"/>
</dbReference>
<sequence>MNLSHVTALILTYNEEANLRTSLGALDWASRIVIVDSGSSDRTRAIAAEFSHVDLFHRDFDNHTNQWNFGLSKIDSEWVLALDADYVFGSDFPLELEKLETSQQAFDVQFRYCVYGRPLHASLYPPRVVLFRPAHCTYIADGHTQTLDVSEVDVGHLASIVSHDDHKSLARWCSSQIKYANLEADKLLAGDSSTLGWKDRLRKRIVFAPWLTLFYCLFVKRLVRDGWAGCFYSLQRVFAELLLSLVLIERKFPERVSSSRQVLENDSIKDAMVNGQ</sequence>
<dbReference type="InterPro" id="IPR029044">
    <property type="entry name" value="Nucleotide-diphossugar_trans"/>
</dbReference>
<comment type="similarity">
    <text evidence="1">Belongs to the glycosyltransferase 2 family. WaaE/KdtX subfamily.</text>
</comment>
<gene>
    <name evidence="3" type="ORF">Poly21_42050</name>
</gene>
<feature type="domain" description="Glycosyltransferase 2-like" evidence="2">
    <location>
        <begin position="8"/>
        <end position="104"/>
    </location>
</feature>
<proteinExistence type="inferred from homology"/>
<dbReference type="RefSeq" id="WP_146408515.1">
    <property type="nucleotide sequence ID" value="NZ_SJPU01000002.1"/>
</dbReference>
<evidence type="ECO:0000313" key="4">
    <source>
        <dbReference type="Proteomes" id="UP000319908"/>
    </source>
</evidence>
<reference evidence="3 4" key="1">
    <citation type="journal article" date="2020" name="Antonie Van Leeuwenhoek">
        <title>Rhodopirellula heiligendammensis sp. nov., Rhodopirellula pilleata sp. nov., and Rhodopirellula solitaria sp. nov. isolated from natural or artificial marine surfaces in Northern Germany and California, USA, and emended description of the genus Rhodopirellula.</title>
        <authorList>
            <person name="Kallscheuer N."/>
            <person name="Wiegand S."/>
            <person name="Jogler M."/>
            <person name="Boedeker C."/>
            <person name="Peeters S.H."/>
            <person name="Rast P."/>
            <person name="Heuer A."/>
            <person name="Jetten M.S.M."/>
            <person name="Rohde M."/>
            <person name="Jogler C."/>
        </authorList>
    </citation>
    <scope>NUCLEOTIDE SEQUENCE [LARGE SCALE GENOMIC DNA]</scope>
    <source>
        <strain evidence="3 4">Poly21</strain>
    </source>
</reference>
<comment type="caution">
    <text evidence="3">The sequence shown here is derived from an EMBL/GenBank/DDBJ whole genome shotgun (WGS) entry which is preliminary data.</text>
</comment>
<dbReference type="Pfam" id="PF00535">
    <property type="entry name" value="Glycos_transf_2"/>
    <property type="match status" value="1"/>
</dbReference>
<keyword evidence="3" id="KW-0808">Transferase</keyword>
<keyword evidence="4" id="KW-1185">Reference proteome</keyword>
<dbReference type="Proteomes" id="UP000319908">
    <property type="component" value="Unassembled WGS sequence"/>
</dbReference>
<dbReference type="EMBL" id="SJPU01000002">
    <property type="protein sequence ID" value="TWU16996.1"/>
    <property type="molecule type" value="Genomic_DNA"/>
</dbReference>
<protein>
    <submittedName>
        <fullName evidence="3">Glycosyl transferase family 2</fullName>
    </submittedName>
</protein>
<dbReference type="GO" id="GO:0016740">
    <property type="term" value="F:transferase activity"/>
    <property type="evidence" value="ECO:0007669"/>
    <property type="project" value="UniProtKB-KW"/>
</dbReference>
<evidence type="ECO:0000313" key="3">
    <source>
        <dbReference type="EMBL" id="TWU16996.1"/>
    </source>
</evidence>
<dbReference type="AlphaFoldDB" id="A0A5C6C0F3"/>
<organism evidence="3 4">
    <name type="scientific">Allorhodopirellula heiligendammensis</name>
    <dbReference type="NCBI Taxonomy" id="2714739"/>
    <lineage>
        <taxon>Bacteria</taxon>
        <taxon>Pseudomonadati</taxon>
        <taxon>Planctomycetota</taxon>
        <taxon>Planctomycetia</taxon>
        <taxon>Pirellulales</taxon>
        <taxon>Pirellulaceae</taxon>
        <taxon>Allorhodopirellula</taxon>
    </lineage>
</organism>